<feature type="non-terminal residue" evidence="1">
    <location>
        <position position="1"/>
    </location>
</feature>
<proteinExistence type="predicted"/>
<dbReference type="AlphaFoldDB" id="A0A840UTP4"/>
<organism evidence="1 2">
    <name type="scientific">Pectinatus brassicae</name>
    <dbReference type="NCBI Taxonomy" id="862415"/>
    <lineage>
        <taxon>Bacteria</taxon>
        <taxon>Bacillati</taxon>
        <taxon>Bacillota</taxon>
        <taxon>Negativicutes</taxon>
        <taxon>Selenomonadales</taxon>
        <taxon>Selenomonadaceae</taxon>
        <taxon>Pectinatus</taxon>
    </lineage>
</organism>
<sequence>KNFKHSSVITYIRTVGTTGIACGDNVRRVFCVTIYEAGTPRL</sequence>
<dbReference type="Proteomes" id="UP000559117">
    <property type="component" value="Unassembled WGS sequence"/>
</dbReference>
<evidence type="ECO:0000313" key="1">
    <source>
        <dbReference type="EMBL" id="MBB5337502.1"/>
    </source>
</evidence>
<protein>
    <submittedName>
        <fullName evidence="1">Uncharacterized protein</fullName>
    </submittedName>
</protein>
<dbReference type="EMBL" id="JACHFH010000054">
    <property type="protein sequence ID" value="MBB5337502.1"/>
    <property type="molecule type" value="Genomic_DNA"/>
</dbReference>
<accession>A0A840UTP4</accession>
<name>A0A840UTP4_9FIRM</name>
<reference evidence="1 2" key="1">
    <citation type="submission" date="2020-08" db="EMBL/GenBank/DDBJ databases">
        <title>Genomic Encyclopedia of Type Strains, Phase IV (KMG-IV): sequencing the most valuable type-strain genomes for metagenomic binning, comparative biology and taxonomic classification.</title>
        <authorList>
            <person name="Goeker M."/>
        </authorList>
    </citation>
    <scope>NUCLEOTIDE SEQUENCE [LARGE SCALE GENOMIC DNA]</scope>
    <source>
        <strain evidence="1 2">DSM 24661</strain>
    </source>
</reference>
<gene>
    <name evidence="1" type="ORF">HNR32_002664</name>
</gene>
<keyword evidence="2" id="KW-1185">Reference proteome</keyword>
<comment type="caution">
    <text evidence="1">The sequence shown here is derived from an EMBL/GenBank/DDBJ whole genome shotgun (WGS) entry which is preliminary data.</text>
</comment>
<evidence type="ECO:0000313" key="2">
    <source>
        <dbReference type="Proteomes" id="UP000559117"/>
    </source>
</evidence>